<name>A0A0R1TSG5_9LACO</name>
<evidence type="ECO:0000313" key="2">
    <source>
        <dbReference type="Proteomes" id="UP000051324"/>
    </source>
</evidence>
<dbReference type="EMBL" id="AZFT01000053">
    <property type="protein sequence ID" value="KRL83806.1"/>
    <property type="molecule type" value="Genomic_DNA"/>
</dbReference>
<gene>
    <name evidence="1" type="ORF">FC32_GL001068</name>
</gene>
<dbReference type="PATRIC" id="fig|1423724.4.peg.1110"/>
<proteinExistence type="predicted"/>
<comment type="caution">
    <text evidence="1">The sequence shown here is derived from an EMBL/GenBank/DDBJ whole genome shotgun (WGS) entry which is preliminary data.</text>
</comment>
<reference evidence="1 2" key="1">
    <citation type="journal article" date="2015" name="Genome Announc.">
        <title>Expanding the biotechnology potential of lactobacilli through comparative genomics of 213 strains and associated genera.</title>
        <authorList>
            <person name="Sun Z."/>
            <person name="Harris H.M."/>
            <person name="McCann A."/>
            <person name="Guo C."/>
            <person name="Argimon S."/>
            <person name="Zhang W."/>
            <person name="Yang X."/>
            <person name="Jeffery I.B."/>
            <person name="Cooney J.C."/>
            <person name="Kagawa T.F."/>
            <person name="Liu W."/>
            <person name="Song Y."/>
            <person name="Salvetti E."/>
            <person name="Wrobel A."/>
            <person name="Rasinkangas P."/>
            <person name="Parkhill J."/>
            <person name="Rea M.C."/>
            <person name="O'Sullivan O."/>
            <person name="Ritari J."/>
            <person name="Douillard F.P."/>
            <person name="Paul Ross R."/>
            <person name="Yang R."/>
            <person name="Briner A.E."/>
            <person name="Felis G.E."/>
            <person name="de Vos W.M."/>
            <person name="Barrangou R."/>
            <person name="Klaenhammer T.R."/>
            <person name="Caufield P.W."/>
            <person name="Cui Y."/>
            <person name="Zhang H."/>
            <person name="O'Toole P.W."/>
        </authorList>
    </citation>
    <scope>NUCLEOTIDE SEQUENCE [LARGE SCALE GENOMIC DNA]</scope>
    <source>
        <strain evidence="1 2">DSM 16634</strain>
    </source>
</reference>
<accession>A0A0R1TSG5</accession>
<dbReference type="AlphaFoldDB" id="A0A0R1TSG5"/>
<dbReference type="STRING" id="1423724.FC32_GL001068"/>
<sequence>MVIAGVLLVGEIGMTVVKGVQHLRIERQKQKKAESIRESKKEVADQAEARQKIALWVVQHFEGPEPIKKIEIGKIKKHGLLESSSASVDVRINGDYVISSILLSDGKPEDTFIEPMDDIYKYSNKTNNTILDGVEVIYWGNNE</sequence>
<organism evidence="1 2">
    <name type="scientific">Ligilactobacillus apodemi DSM 16634 = JCM 16172</name>
    <dbReference type="NCBI Taxonomy" id="1423724"/>
    <lineage>
        <taxon>Bacteria</taxon>
        <taxon>Bacillati</taxon>
        <taxon>Bacillota</taxon>
        <taxon>Bacilli</taxon>
        <taxon>Lactobacillales</taxon>
        <taxon>Lactobacillaceae</taxon>
        <taxon>Ligilactobacillus</taxon>
    </lineage>
</organism>
<protein>
    <submittedName>
        <fullName evidence="1">Uncharacterized protein</fullName>
    </submittedName>
</protein>
<keyword evidence="2" id="KW-1185">Reference proteome</keyword>
<dbReference type="Proteomes" id="UP000051324">
    <property type="component" value="Unassembled WGS sequence"/>
</dbReference>
<evidence type="ECO:0000313" key="1">
    <source>
        <dbReference type="EMBL" id="KRL83806.1"/>
    </source>
</evidence>